<dbReference type="InterPro" id="IPR012942">
    <property type="entry name" value="SRR1-like"/>
</dbReference>
<name>A0A4Q4NM07_ALTAL</name>
<evidence type="ECO:0000259" key="1">
    <source>
        <dbReference type="Pfam" id="PF07985"/>
    </source>
</evidence>
<dbReference type="Proteomes" id="UP000291422">
    <property type="component" value="Unassembled WGS sequence"/>
</dbReference>
<dbReference type="PANTHER" id="PTHR42080">
    <property type="entry name" value="SRR1 DOMAIN-CONTAINING PROTEIN"/>
    <property type="match status" value="1"/>
</dbReference>
<comment type="caution">
    <text evidence="2">The sequence shown here is derived from an EMBL/GenBank/DDBJ whole genome shotgun (WGS) entry which is preliminary data.</text>
</comment>
<gene>
    <name evidence="2" type="ORF">AA0117_g3635</name>
</gene>
<dbReference type="EMBL" id="PDXD01000005">
    <property type="protein sequence ID" value="RYN79503.1"/>
    <property type="molecule type" value="Genomic_DNA"/>
</dbReference>
<feature type="domain" description="SRR1-like" evidence="1">
    <location>
        <begin position="220"/>
        <end position="384"/>
    </location>
</feature>
<proteinExistence type="predicted"/>
<dbReference type="PANTHER" id="PTHR42080:SF1">
    <property type="entry name" value="SRR1-LIKE DOMAIN-CONTAINING PROTEIN"/>
    <property type="match status" value="1"/>
</dbReference>
<dbReference type="Pfam" id="PF07985">
    <property type="entry name" value="SRR1"/>
    <property type="match status" value="1"/>
</dbReference>
<accession>A0A4Q4NM07</accession>
<dbReference type="AlphaFoldDB" id="A0A4Q4NM07"/>
<dbReference type="VEuPathDB" id="FungiDB:CC77DRAFT_930322"/>
<sequence length="433" mass="50350">MSSISARTTSIELTADVIDGLRNLSVVRNSSDKGIDDEENINSDLLDDLDDEDLEIVFGYRVDLITQESQHKRKPIYTRGLLNDVKLFVDQIREGFSIRPDQRGFQNLYGYGLNHNSYKIWRLDNNNLNSNFIQVEYLSRVEMNPEFQHRYGIHSDQIKALREYNKDSKNDCIDTPYTFITFDRQCLNEHQDTANMQEYWAAMMHTKRLWKESSSRRKLRENFKETAKRCTPITQVVCFGLGALNLNKKFYHSAIQYMAVFSIIQTLNKFYRQTDSNRPAIKLMLQDPNYEIKDHQILKRLSNDGDNISFVSDPEGLLAIDAGTLVVTAFLPVQMPLVQIIADLFSKDPTEGPAAIICDIMTVDVEKREYSLSDRASPAVARFLTNHYEKAEDGFDDHGLEDELMADAYGDDWENRFYWLNWMDLWVRKFDTN</sequence>
<protein>
    <recommendedName>
        <fullName evidence="1">SRR1-like domain-containing protein</fullName>
    </recommendedName>
</protein>
<evidence type="ECO:0000313" key="2">
    <source>
        <dbReference type="EMBL" id="RYN79503.1"/>
    </source>
</evidence>
<organism evidence="2 3">
    <name type="scientific">Alternaria alternata</name>
    <name type="common">Alternaria rot fungus</name>
    <name type="synonym">Torula alternata</name>
    <dbReference type="NCBI Taxonomy" id="5599"/>
    <lineage>
        <taxon>Eukaryota</taxon>
        <taxon>Fungi</taxon>
        <taxon>Dikarya</taxon>
        <taxon>Ascomycota</taxon>
        <taxon>Pezizomycotina</taxon>
        <taxon>Dothideomycetes</taxon>
        <taxon>Pleosporomycetidae</taxon>
        <taxon>Pleosporales</taxon>
        <taxon>Pleosporineae</taxon>
        <taxon>Pleosporaceae</taxon>
        <taxon>Alternaria</taxon>
        <taxon>Alternaria sect. Alternaria</taxon>
        <taxon>Alternaria alternata complex</taxon>
    </lineage>
</organism>
<evidence type="ECO:0000313" key="3">
    <source>
        <dbReference type="Proteomes" id="UP000291422"/>
    </source>
</evidence>
<reference evidence="3" key="1">
    <citation type="journal article" date="2019" name="bioRxiv">
        <title>Genomics, evolutionary history and diagnostics of the Alternaria alternata species group including apple and Asian pear pathotypes.</title>
        <authorList>
            <person name="Armitage A.D."/>
            <person name="Cockerton H.M."/>
            <person name="Sreenivasaprasad S."/>
            <person name="Woodhall J.W."/>
            <person name="Lane C.R."/>
            <person name="Harrison R.J."/>
            <person name="Clarkson J.P."/>
        </authorList>
    </citation>
    <scope>NUCLEOTIDE SEQUENCE [LARGE SCALE GENOMIC DNA]</scope>
    <source>
        <strain evidence="3">FERA 1177</strain>
    </source>
</reference>